<name>A0A1H3E1N0_9FIRM</name>
<keyword evidence="1" id="KW-0812">Transmembrane</keyword>
<reference evidence="2 3" key="1">
    <citation type="submission" date="2016-10" db="EMBL/GenBank/DDBJ databases">
        <authorList>
            <person name="de Groot N.N."/>
        </authorList>
    </citation>
    <scope>NUCLEOTIDE SEQUENCE [LARGE SCALE GENOMIC DNA]</scope>
    <source>
        <strain evidence="2 3">DSM 23310</strain>
    </source>
</reference>
<keyword evidence="1" id="KW-0472">Membrane</keyword>
<sequence length="85" mass="9461">MFTAAIWGAILVYIIDNQLEKAVKVSFVAIILSAIGLIHAPKLAILYNYKSALAYLIMGIILWGFSITLKDVEDENESLRNTMTD</sequence>
<gene>
    <name evidence="2" type="ORF">SAMN05660923_02817</name>
</gene>
<dbReference type="AlphaFoldDB" id="A0A1H3E1N0"/>
<dbReference type="Proteomes" id="UP000198828">
    <property type="component" value="Unassembled WGS sequence"/>
</dbReference>
<organism evidence="2 3">
    <name type="scientific">Tepidimicrobium xylanilyticum</name>
    <dbReference type="NCBI Taxonomy" id="1123352"/>
    <lineage>
        <taxon>Bacteria</taxon>
        <taxon>Bacillati</taxon>
        <taxon>Bacillota</taxon>
        <taxon>Tissierellia</taxon>
        <taxon>Tissierellales</taxon>
        <taxon>Tepidimicrobiaceae</taxon>
        <taxon>Tepidimicrobium</taxon>
    </lineage>
</organism>
<feature type="transmembrane region" description="Helical" evidence="1">
    <location>
        <begin position="22"/>
        <end position="40"/>
    </location>
</feature>
<keyword evidence="1" id="KW-1133">Transmembrane helix</keyword>
<evidence type="ECO:0000256" key="1">
    <source>
        <dbReference type="SAM" id="Phobius"/>
    </source>
</evidence>
<proteinExistence type="predicted"/>
<evidence type="ECO:0000313" key="3">
    <source>
        <dbReference type="Proteomes" id="UP000198828"/>
    </source>
</evidence>
<dbReference type="EMBL" id="FNNG01000017">
    <property type="protein sequence ID" value="SDX72520.1"/>
    <property type="molecule type" value="Genomic_DNA"/>
</dbReference>
<dbReference type="RefSeq" id="WP_143035292.1">
    <property type="nucleotide sequence ID" value="NZ_FNNG01000017.1"/>
</dbReference>
<evidence type="ECO:0000313" key="2">
    <source>
        <dbReference type="EMBL" id="SDX72520.1"/>
    </source>
</evidence>
<accession>A0A1H3E1N0</accession>
<dbReference type="OrthoDB" id="3320984at2"/>
<protein>
    <submittedName>
        <fullName evidence="2">Putative MFS transporter, AGZA family, xanthine/uracil permease</fullName>
    </submittedName>
</protein>
<keyword evidence="3" id="KW-1185">Reference proteome</keyword>
<feature type="transmembrane region" description="Helical" evidence="1">
    <location>
        <begin position="52"/>
        <end position="69"/>
    </location>
</feature>